<evidence type="ECO:0000313" key="2">
    <source>
        <dbReference type="Proteomes" id="UP000289455"/>
    </source>
</evidence>
<sequence length="211" mass="24896">MVIFLFSVLAGIIYYIQVEEENQPSTVSLDDVDLVQRYEDSLKYNLKEVDVDREKENDNHWISRIEDFEARAELKNQHVYLSILKGSQTIFYKVFKATSVRQILSTDLNRNMHPEFWFLFFQGKSSQILVYEYFQGQIKTIEFPQLKGRQKFGYAGNDSLHVDKSYIVRSFDFRNDSFADFPNGIRACYYSLGLDRSFVLNKTLDLEDLKQ</sequence>
<gene>
    <name evidence="1" type="ORF">ESB04_01215</name>
</gene>
<dbReference type="Proteomes" id="UP000289455">
    <property type="component" value="Unassembled WGS sequence"/>
</dbReference>
<accession>A0A4Q1C299</accession>
<dbReference type="RefSeq" id="WP_129025420.1">
    <property type="nucleotide sequence ID" value="NZ_SDHY01000001.1"/>
</dbReference>
<comment type="caution">
    <text evidence="1">The sequence shown here is derived from an EMBL/GenBank/DDBJ whole genome shotgun (WGS) entry which is preliminary data.</text>
</comment>
<evidence type="ECO:0000313" key="1">
    <source>
        <dbReference type="EMBL" id="RXK52297.1"/>
    </source>
</evidence>
<keyword evidence="2" id="KW-1185">Reference proteome</keyword>
<organism evidence="1 2">
    <name type="scientific">Aquirufa rosea</name>
    <dbReference type="NCBI Taxonomy" id="2509241"/>
    <lineage>
        <taxon>Bacteria</taxon>
        <taxon>Pseudomonadati</taxon>
        <taxon>Bacteroidota</taxon>
        <taxon>Cytophagia</taxon>
        <taxon>Cytophagales</taxon>
        <taxon>Flectobacillaceae</taxon>
        <taxon>Aquirufa</taxon>
    </lineage>
</organism>
<dbReference type="AlphaFoldDB" id="A0A4Q1C299"/>
<reference evidence="1 2" key="1">
    <citation type="submission" date="2019-01" db="EMBL/GenBank/DDBJ databases">
        <title>Cytophagaceae bacterium strain CAR-16.</title>
        <authorList>
            <person name="Chen W.-M."/>
        </authorList>
    </citation>
    <scope>NUCLEOTIDE SEQUENCE [LARGE SCALE GENOMIC DNA]</scope>
    <source>
        <strain evidence="1 2">CAR-16</strain>
    </source>
</reference>
<protein>
    <submittedName>
        <fullName evidence="1">Uncharacterized protein</fullName>
    </submittedName>
</protein>
<proteinExistence type="predicted"/>
<dbReference type="EMBL" id="SDHY01000001">
    <property type="protein sequence ID" value="RXK52297.1"/>
    <property type="molecule type" value="Genomic_DNA"/>
</dbReference>
<dbReference type="OrthoDB" id="980465at2"/>
<name>A0A4Q1C299_9BACT</name>